<sequence length="87" mass="9084">MLRHEFQPGKLIAGAVLLSAGVTYAGDATGAWHVPWFVLIPLVCGGLILAAVVAAVAYGIRRRRSRHRASSENVGAPASSSGSQAMR</sequence>
<evidence type="ECO:0000313" key="4">
    <source>
        <dbReference type="Proteomes" id="UP001224661"/>
    </source>
</evidence>
<proteinExistence type="predicted"/>
<keyword evidence="2" id="KW-0472">Membrane</keyword>
<keyword evidence="2" id="KW-0812">Transmembrane</keyword>
<name>A0ABT6RML9_9ACTN</name>
<gene>
    <name evidence="3" type="ORF">QIS99_05555</name>
</gene>
<accession>A0ABT6RML9</accession>
<protein>
    <submittedName>
        <fullName evidence="3">Uncharacterized protein</fullName>
    </submittedName>
</protein>
<keyword evidence="2" id="KW-1133">Transmembrane helix</keyword>
<dbReference type="EMBL" id="JASCIR010000003">
    <property type="protein sequence ID" value="MDI3385686.1"/>
    <property type="molecule type" value="Genomic_DNA"/>
</dbReference>
<feature type="region of interest" description="Disordered" evidence="1">
    <location>
        <begin position="63"/>
        <end position="87"/>
    </location>
</feature>
<dbReference type="Proteomes" id="UP001224661">
    <property type="component" value="Unassembled WGS sequence"/>
</dbReference>
<feature type="transmembrane region" description="Helical" evidence="2">
    <location>
        <begin position="35"/>
        <end position="60"/>
    </location>
</feature>
<evidence type="ECO:0000313" key="3">
    <source>
        <dbReference type="EMBL" id="MDI3385686.1"/>
    </source>
</evidence>
<organism evidence="3 4">
    <name type="scientific">Streptomyces solicavernae</name>
    <dbReference type="NCBI Taxonomy" id="3043614"/>
    <lineage>
        <taxon>Bacteria</taxon>
        <taxon>Bacillati</taxon>
        <taxon>Actinomycetota</taxon>
        <taxon>Actinomycetes</taxon>
        <taxon>Kitasatosporales</taxon>
        <taxon>Streptomycetaceae</taxon>
        <taxon>Streptomyces</taxon>
    </lineage>
</organism>
<keyword evidence="4" id="KW-1185">Reference proteome</keyword>
<comment type="caution">
    <text evidence="3">The sequence shown here is derived from an EMBL/GenBank/DDBJ whole genome shotgun (WGS) entry which is preliminary data.</text>
</comment>
<evidence type="ECO:0000256" key="2">
    <source>
        <dbReference type="SAM" id="Phobius"/>
    </source>
</evidence>
<feature type="compositionally biased region" description="Polar residues" evidence="1">
    <location>
        <begin position="78"/>
        <end position="87"/>
    </location>
</feature>
<reference evidence="3 4" key="1">
    <citation type="submission" date="2023-05" db="EMBL/GenBank/DDBJ databases">
        <title>Draft genome sequence of Streptomyces sp. B-S-A8 isolated from a cave soil in Thailand.</title>
        <authorList>
            <person name="Chamroensaksri N."/>
            <person name="Muangham S."/>
        </authorList>
    </citation>
    <scope>NUCLEOTIDE SEQUENCE [LARGE SCALE GENOMIC DNA]</scope>
    <source>
        <strain evidence="3 4">B-S-A8</strain>
    </source>
</reference>
<evidence type="ECO:0000256" key="1">
    <source>
        <dbReference type="SAM" id="MobiDB-lite"/>
    </source>
</evidence>